<feature type="compositionally biased region" description="Acidic residues" evidence="17">
    <location>
        <begin position="1023"/>
        <end position="1032"/>
    </location>
</feature>
<dbReference type="Pfam" id="PF00412">
    <property type="entry name" value="LIM"/>
    <property type="match status" value="1"/>
</dbReference>
<dbReference type="PROSITE" id="PS50021">
    <property type="entry name" value="CH"/>
    <property type="match status" value="1"/>
</dbReference>
<feature type="region of interest" description="Disordered" evidence="17">
    <location>
        <begin position="962"/>
        <end position="989"/>
    </location>
</feature>
<keyword evidence="14" id="KW-0009">Actin-binding</keyword>
<gene>
    <name evidence="20" type="primary">RvY_01088-1</name>
    <name evidence="20" type="synonym">RvY_01088.1</name>
    <name evidence="20" type="ORF">RvY_01088</name>
</gene>
<evidence type="ECO:0000256" key="11">
    <source>
        <dbReference type="ARBA" id="ARBA00023002"/>
    </source>
</evidence>
<feature type="compositionally biased region" description="Low complexity" evidence="17">
    <location>
        <begin position="1056"/>
        <end position="1068"/>
    </location>
</feature>
<dbReference type="InterPro" id="IPR001715">
    <property type="entry name" value="CH_dom"/>
</dbReference>
<dbReference type="GO" id="GO:0046872">
    <property type="term" value="F:metal ion binding"/>
    <property type="evidence" value="ECO:0007669"/>
    <property type="project" value="UniProtKB-KW"/>
</dbReference>
<feature type="compositionally biased region" description="Polar residues" evidence="17">
    <location>
        <begin position="680"/>
        <end position="696"/>
    </location>
</feature>
<comment type="subcellular location">
    <subcellularLocation>
        <location evidence="2">Cytoplasm</location>
    </subcellularLocation>
</comment>
<dbReference type="Pfam" id="PF00307">
    <property type="entry name" value="CH"/>
    <property type="match status" value="1"/>
</dbReference>
<dbReference type="SUPFAM" id="SSF47576">
    <property type="entry name" value="Calponin-homology domain, CH-domain"/>
    <property type="match status" value="1"/>
</dbReference>
<comment type="similarity">
    <text evidence="3">Belongs to the Mical family.</text>
</comment>
<keyword evidence="8" id="KW-0274">FAD</keyword>
<keyword evidence="10" id="KW-0521">NADP</keyword>
<reference evidence="20 21" key="1">
    <citation type="journal article" date="2016" name="Nat. Commun.">
        <title>Extremotolerant tardigrade genome and improved radiotolerance of human cultured cells by tardigrade-unique protein.</title>
        <authorList>
            <person name="Hashimoto T."/>
            <person name="Horikawa D.D."/>
            <person name="Saito Y."/>
            <person name="Kuwahara H."/>
            <person name="Kozuka-Hata H."/>
            <person name="Shin-I T."/>
            <person name="Minakuchi Y."/>
            <person name="Ohishi K."/>
            <person name="Motoyama A."/>
            <person name="Aizu T."/>
            <person name="Enomoto A."/>
            <person name="Kondo K."/>
            <person name="Tanaka S."/>
            <person name="Hara Y."/>
            <person name="Koshikawa S."/>
            <person name="Sagara H."/>
            <person name="Miura T."/>
            <person name="Yokobori S."/>
            <person name="Miyagawa K."/>
            <person name="Suzuki Y."/>
            <person name="Kubo T."/>
            <person name="Oyama M."/>
            <person name="Kohara Y."/>
            <person name="Fujiyama A."/>
            <person name="Arakawa K."/>
            <person name="Katayama T."/>
            <person name="Toyoda A."/>
            <person name="Kunieda T."/>
        </authorList>
    </citation>
    <scope>NUCLEOTIDE SEQUENCE [LARGE SCALE GENOMIC DNA]</scope>
    <source>
        <strain evidence="20 21">YOKOZUNA-1</strain>
    </source>
</reference>
<feature type="compositionally biased region" description="Basic and acidic residues" evidence="17">
    <location>
        <begin position="719"/>
        <end position="733"/>
    </location>
</feature>
<dbReference type="Pfam" id="PF25413">
    <property type="entry name" value="Rossman_Mical"/>
    <property type="match status" value="1"/>
</dbReference>
<evidence type="ECO:0000313" key="20">
    <source>
        <dbReference type="EMBL" id="GAU88379.1"/>
    </source>
</evidence>
<dbReference type="EC" id="1.14.13.225" evidence="4"/>
<keyword evidence="11" id="KW-0560">Oxidoreductase</keyword>
<accession>A0A1D1UF18</accession>
<evidence type="ECO:0000256" key="12">
    <source>
        <dbReference type="ARBA" id="ARBA00023033"/>
    </source>
</evidence>
<evidence type="ECO:0000256" key="3">
    <source>
        <dbReference type="ARBA" id="ARBA00008223"/>
    </source>
</evidence>
<dbReference type="PANTHER" id="PTHR23167">
    <property type="entry name" value="CALPONIN HOMOLOGY DOMAIN-CONTAINING PROTEIN DDB_G0272472-RELATED"/>
    <property type="match status" value="1"/>
</dbReference>
<evidence type="ECO:0000256" key="14">
    <source>
        <dbReference type="ARBA" id="ARBA00023203"/>
    </source>
</evidence>
<evidence type="ECO:0000256" key="7">
    <source>
        <dbReference type="ARBA" id="ARBA00022723"/>
    </source>
</evidence>
<dbReference type="InterPro" id="IPR050540">
    <property type="entry name" value="F-actin_Monoox_Mical"/>
</dbReference>
<dbReference type="InterPro" id="IPR036872">
    <property type="entry name" value="CH_dom_sf"/>
</dbReference>
<dbReference type="PRINTS" id="PR00420">
    <property type="entry name" value="RNGMNOXGNASE"/>
</dbReference>
<dbReference type="InterPro" id="IPR001781">
    <property type="entry name" value="Znf_LIM"/>
</dbReference>
<dbReference type="GO" id="GO:0005737">
    <property type="term" value="C:cytoplasm"/>
    <property type="evidence" value="ECO:0007669"/>
    <property type="project" value="UniProtKB-SubCell"/>
</dbReference>
<dbReference type="GO" id="GO:0071949">
    <property type="term" value="F:FAD binding"/>
    <property type="evidence" value="ECO:0007669"/>
    <property type="project" value="InterPro"/>
</dbReference>
<evidence type="ECO:0000256" key="2">
    <source>
        <dbReference type="ARBA" id="ARBA00004496"/>
    </source>
</evidence>
<evidence type="ECO:0000256" key="4">
    <source>
        <dbReference type="ARBA" id="ARBA00012709"/>
    </source>
</evidence>
<keyword evidence="9 16" id="KW-0862">Zinc</keyword>
<name>A0A1D1UF18_RAMVA</name>
<dbReference type="OrthoDB" id="20799at2759"/>
<evidence type="ECO:0000256" key="17">
    <source>
        <dbReference type="SAM" id="MobiDB-lite"/>
    </source>
</evidence>
<evidence type="ECO:0000256" key="5">
    <source>
        <dbReference type="ARBA" id="ARBA00022490"/>
    </source>
</evidence>
<dbReference type="SUPFAM" id="SSF57716">
    <property type="entry name" value="Glucocorticoid receptor-like (DNA-binding domain)"/>
    <property type="match status" value="1"/>
</dbReference>
<dbReference type="AlphaFoldDB" id="A0A1D1UF18"/>
<dbReference type="SUPFAM" id="SSF51905">
    <property type="entry name" value="FAD/NAD(P)-binding domain"/>
    <property type="match status" value="1"/>
</dbReference>
<dbReference type="Gene3D" id="1.10.418.10">
    <property type="entry name" value="Calponin-like domain"/>
    <property type="match status" value="1"/>
</dbReference>
<dbReference type="SMART" id="SM00033">
    <property type="entry name" value="CH"/>
    <property type="match status" value="1"/>
</dbReference>
<feature type="compositionally biased region" description="Basic and acidic residues" evidence="17">
    <location>
        <begin position="1038"/>
        <end position="1055"/>
    </location>
</feature>
<dbReference type="InterPro" id="IPR036188">
    <property type="entry name" value="FAD/NAD-bd_sf"/>
</dbReference>
<dbReference type="PANTHER" id="PTHR23167:SF54">
    <property type="entry name" value="[F-ACTIN]-MONOOXYGENASE MICAL"/>
    <property type="match status" value="1"/>
</dbReference>
<evidence type="ECO:0000256" key="9">
    <source>
        <dbReference type="ARBA" id="ARBA00022833"/>
    </source>
</evidence>
<feature type="region of interest" description="Disordered" evidence="17">
    <location>
        <begin position="823"/>
        <end position="842"/>
    </location>
</feature>
<feature type="compositionally biased region" description="Low complexity" evidence="17">
    <location>
        <begin position="1174"/>
        <end position="1187"/>
    </location>
</feature>
<dbReference type="GO" id="GO:0120501">
    <property type="term" value="F:F-actin monooxygenase activity"/>
    <property type="evidence" value="ECO:0007669"/>
    <property type="project" value="UniProtKB-EC"/>
</dbReference>
<dbReference type="STRING" id="947166.A0A1D1UF18"/>
<comment type="caution">
    <text evidence="20">The sequence shown here is derived from an EMBL/GenBank/DDBJ whole genome shotgun (WGS) entry which is preliminary data.</text>
</comment>
<proteinExistence type="inferred from homology"/>
<feature type="region of interest" description="Disordered" evidence="17">
    <location>
        <begin position="929"/>
        <end position="948"/>
    </location>
</feature>
<keyword evidence="13 16" id="KW-0440">LIM domain</keyword>
<evidence type="ECO:0000259" key="18">
    <source>
        <dbReference type="PROSITE" id="PS50021"/>
    </source>
</evidence>
<dbReference type="InterPro" id="IPR057494">
    <property type="entry name" value="Rossman_Mical"/>
</dbReference>
<dbReference type="PROSITE" id="PS00478">
    <property type="entry name" value="LIM_DOMAIN_1"/>
    <property type="match status" value="1"/>
</dbReference>
<keyword evidence="7 16" id="KW-0479">Metal-binding</keyword>
<feature type="region of interest" description="Disordered" evidence="17">
    <location>
        <begin position="1163"/>
        <end position="1190"/>
    </location>
</feature>
<keyword evidence="6" id="KW-0285">Flavoprotein</keyword>
<evidence type="ECO:0000256" key="6">
    <source>
        <dbReference type="ARBA" id="ARBA00022630"/>
    </source>
</evidence>
<evidence type="ECO:0000259" key="19">
    <source>
        <dbReference type="PROSITE" id="PS50023"/>
    </source>
</evidence>
<feature type="compositionally biased region" description="Basic and acidic residues" evidence="17">
    <location>
        <begin position="939"/>
        <end position="948"/>
    </location>
</feature>
<feature type="domain" description="Calponin-homology (CH)" evidence="18">
    <location>
        <begin position="544"/>
        <end position="650"/>
    </location>
</feature>
<evidence type="ECO:0000313" key="21">
    <source>
        <dbReference type="Proteomes" id="UP000186922"/>
    </source>
</evidence>
<evidence type="ECO:0000256" key="10">
    <source>
        <dbReference type="ARBA" id="ARBA00022857"/>
    </source>
</evidence>
<comment type="cofactor">
    <cofactor evidence="1">
        <name>FAD</name>
        <dbReference type="ChEBI" id="CHEBI:57692"/>
    </cofactor>
</comment>
<dbReference type="GO" id="GO:0003779">
    <property type="term" value="F:actin binding"/>
    <property type="evidence" value="ECO:0007669"/>
    <property type="project" value="UniProtKB-KW"/>
</dbReference>
<dbReference type="Gene3D" id="3.50.50.60">
    <property type="entry name" value="FAD/NAD(P)-binding domain"/>
    <property type="match status" value="1"/>
</dbReference>
<feature type="region of interest" description="Disordered" evidence="17">
    <location>
        <begin position="669"/>
        <end position="734"/>
    </location>
</feature>
<keyword evidence="12" id="KW-0503">Monooxygenase</keyword>
<feature type="region of interest" description="Disordered" evidence="17">
    <location>
        <begin position="1023"/>
        <end position="1146"/>
    </location>
</feature>
<feature type="domain" description="LIM zinc-binding" evidence="19">
    <location>
        <begin position="862"/>
        <end position="928"/>
    </location>
</feature>
<protein>
    <recommendedName>
        <fullName evidence="4">F-actin monooxygenase</fullName>
        <ecNumber evidence="4">1.14.13.225</ecNumber>
    </recommendedName>
</protein>
<dbReference type="EMBL" id="BDGG01000001">
    <property type="protein sequence ID" value="GAU88379.1"/>
    <property type="molecule type" value="Genomic_DNA"/>
</dbReference>
<dbReference type="InterPro" id="IPR002938">
    <property type="entry name" value="FAD-bd"/>
</dbReference>
<evidence type="ECO:0000256" key="13">
    <source>
        <dbReference type="ARBA" id="ARBA00023038"/>
    </source>
</evidence>
<evidence type="ECO:0000256" key="1">
    <source>
        <dbReference type="ARBA" id="ARBA00001974"/>
    </source>
</evidence>
<dbReference type="PROSITE" id="PS50023">
    <property type="entry name" value="LIM_DOMAIN_2"/>
    <property type="match status" value="1"/>
</dbReference>
<dbReference type="Pfam" id="PF01494">
    <property type="entry name" value="FAD_binding_3"/>
    <property type="match status" value="1"/>
</dbReference>
<evidence type="ECO:0000256" key="16">
    <source>
        <dbReference type="PROSITE-ProRule" id="PRU00125"/>
    </source>
</evidence>
<evidence type="ECO:0000256" key="8">
    <source>
        <dbReference type="ARBA" id="ARBA00022827"/>
    </source>
</evidence>
<organism evidence="20 21">
    <name type="scientific">Ramazzottius varieornatus</name>
    <name type="common">Water bear</name>
    <name type="synonym">Tardigrade</name>
    <dbReference type="NCBI Taxonomy" id="947166"/>
    <lineage>
        <taxon>Eukaryota</taxon>
        <taxon>Metazoa</taxon>
        <taxon>Ecdysozoa</taxon>
        <taxon>Tardigrada</taxon>
        <taxon>Eutardigrada</taxon>
        <taxon>Parachela</taxon>
        <taxon>Hypsibioidea</taxon>
        <taxon>Ramazzottiidae</taxon>
        <taxon>Ramazzottius</taxon>
    </lineage>
</organism>
<dbReference type="Proteomes" id="UP000186922">
    <property type="component" value="Unassembled WGS sequence"/>
</dbReference>
<keyword evidence="21" id="KW-1185">Reference proteome</keyword>
<dbReference type="Gene3D" id="2.10.110.10">
    <property type="entry name" value="Cysteine Rich Protein"/>
    <property type="match status" value="1"/>
</dbReference>
<dbReference type="SMART" id="SM00132">
    <property type="entry name" value="LIM"/>
    <property type="match status" value="1"/>
</dbReference>
<dbReference type="FunFam" id="3.50.50.60:FF:000004">
    <property type="entry name" value="protein-methionine sulfoxide oxidase MICAL2 isoform X1"/>
    <property type="match status" value="1"/>
</dbReference>
<sequence length="1236" mass="139571">MACRIQTGGPSTYRLAGPLSTASALSPEEQTRAEVLFDAFCSANSLKNITSVFQKLCECLKLRPNDYRTFYTRLKERMGFSWKWKSLQSKLDKRFSQKEYNQGNCCSHTKVLIVGAGPCGLRAAIEAALLGAKVVVLEKRDRFSRNNVLHLWPFVISDLRSLGAKKFYPKFCGGSVDHISIRILQCILLKVTLLLGVEVQYGVSFLHVVEPPEDQSKEKIGWRAAVHPADHHVASYEFDVLIGADGRRNTLQGFQRKVFRGMLAIAITSNFINRNTPQEQNVPELSGVARIYNQQFFKDLHDTTGIDLENIVYYRDETHYFVMTAKKASLLNKGVLINDYTEAERLLDRSNIDREALAHYAKEAAQFSTNNRLPNLEFAINQHGEPDTHVFDFTNMYAAENASRIVERKGHRLLVCLVGDSLVEPFWPLGTGCAHGFLGVLDASWMIRQWALGYQTPLQLLTEREAIYRPLTSISPEHLHKNYLNYSIDPLSRYLHVDMTRTSVRFVRHLLDTDAPENVDKSELVPMRKTHPTGFTPKRVRRESISQDSLLEWCRLNLEPHGVHLDSLRDFWRNYRPLCALIHHFRPELIDYKDLDSSNGENNWLLALKVAEEQLGIALGFSPVNSVRVKENLSADVIVPVIAQLYELFRREVPGEFVPQLSMDSPSFDALLTGSKRRSTSGSDKASRLTPSSPSHMSKRTMTVKENGKDPSKRRKGYHRESLHGIQKRRESLEPIQINMGEKIKFLEAAFNPERVEKTPQRTDSQRRANPLVPGTLQQMEAKLKDGTTMQSEFDYKLKRLDSKLHDGTAGLVGGVTKAKADEYSSGLRETPQKSRANSRGEQEAVNVVPVWTPEQAIRSDQTCYFCQKRVYPAERKSAENLFFHRMCFKCHHCNKILQINGDYTFDRYDPSGGKFYCLNHFKNRKHDYSQLPSPAKESPPKPFDRSPEVLVDDLDGFTFARFPSRSSSPHQPPPVSPRHPNDDSDEDEYVDAPVLDEEQVTLHNFGDAIRTSLGADDVLRADDEDTSEDEAWVSIDKVADDVEDWKRKYNEKRNTPTTSNESGSTSGDSGGPGRSTRLDKSDRQQSVPSVTIRNSYEDSTSPGSTSDQECDSEVRAVTSPSSASPSSDRPNGPRAVKPSVITVSSGPVEVKVERLTDQHHRLTVLSSHTQTEGSPTGGTTFYTPPTSVLLDHRPKSREIKWDSKLVETAKRLRGLRMSSESDNVDLKAAKAPEER</sequence>
<feature type="compositionally biased region" description="Polar residues" evidence="17">
    <location>
        <begin position="1085"/>
        <end position="1108"/>
    </location>
</feature>
<keyword evidence="5" id="KW-0963">Cytoplasm</keyword>
<evidence type="ECO:0000256" key="15">
    <source>
        <dbReference type="ARBA" id="ARBA00049522"/>
    </source>
</evidence>
<comment type="catalytic activity">
    <reaction evidence="15">
        <text>L-methionyl-[F-actin] + NADPH + O2 + H(+) = L-methionyl-(R)-S-oxide-[F-actin] + NADP(+) + H2O</text>
        <dbReference type="Rhea" id="RHEA:51308"/>
        <dbReference type="Rhea" id="RHEA-COMP:12953"/>
        <dbReference type="Rhea" id="RHEA-COMP:12956"/>
        <dbReference type="ChEBI" id="CHEBI:15377"/>
        <dbReference type="ChEBI" id="CHEBI:15378"/>
        <dbReference type="ChEBI" id="CHEBI:15379"/>
        <dbReference type="ChEBI" id="CHEBI:16044"/>
        <dbReference type="ChEBI" id="CHEBI:45764"/>
        <dbReference type="ChEBI" id="CHEBI:57783"/>
        <dbReference type="ChEBI" id="CHEBI:58349"/>
        <dbReference type="EC" id="1.14.13.225"/>
    </reaction>
</comment>